<dbReference type="SUPFAM" id="SSF47072">
    <property type="entry name" value="Cysteine alpha-hairpin motif"/>
    <property type="match status" value="1"/>
</dbReference>
<keyword evidence="2" id="KW-1185">Reference proteome</keyword>
<dbReference type="EMBL" id="JAHWGI010001407">
    <property type="protein sequence ID" value="KAK3929921.1"/>
    <property type="molecule type" value="Genomic_DNA"/>
</dbReference>
<sequence length="123" mass="14367">MRATQVLNRRWAIRLQYEQSYNIPFQDLHPLALKDRYEVGQRSDSGRPCVGQLAILLQCFKDTDFNQKRCADSLKAYYACIEEYNARQTSSVKDRKLSDVKRVRDLTLLEGTKLLKQKPLKAK</sequence>
<name>A0AAE1HZ58_9NEOP</name>
<comment type="caution">
    <text evidence="1">The sequence shown here is derived from an EMBL/GenBank/DDBJ whole genome shotgun (WGS) entry which is preliminary data.</text>
</comment>
<reference evidence="1" key="2">
    <citation type="journal article" date="2023" name="BMC Genomics">
        <title>Pest status, molecular evolution, and epigenetic factors derived from the genome assembly of Frankliniella fusca, a thysanopteran phytovirus vector.</title>
        <authorList>
            <person name="Catto M.A."/>
            <person name="Labadie P.E."/>
            <person name="Jacobson A.L."/>
            <person name="Kennedy G.G."/>
            <person name="Srinivasan R."/>
            <person name="Hunt B.G."/>
        </authorList>
    </citation>
    <scope>NUCLEOTIDE SEQUENCE</scope>
    <source>
        <strain evidence="1">PL_HMW_Pooled</strain>
    </source>
</reference>
<dbReference type="Proteomes" id="UP001219518">
    <property type="component" value="Unassembled WGS sequence"/>
</dbReference>
<gene>
    <name evidence="1" type="ORF">KUF71_020905</name>
</gene>
<protein>
    <submittedName>
        <fullName evidence="1">Coiled-coil-helix-coiled-coil-helix domain-containing protein 1</fullName>
    </submittedName>
</protein>
<organism evidence="1 2">
    <name type="scientific">Frankliniella fusca</name>
    <dbReference type="NCBI Taxonomy" id="407009"/>
    <lineage>
        <taxon>Eukaryota</taxon>
        <taxon>Metazoa</taxon>
        <taxon>Ecdysozoa</taxon>
        <taxon>Arthropoda</taxon>
        <taxon>Hexapoda</taxon>
        <taxon>Insecta</taxon>
        <taxon>Pterygota</taxon>
        <taxon>Neoptera</taxon>
        <taxon>Paraneoptera</taxon>
        <taxon>Thysanoptera</taxon>
        <taxon>Terebrantia</taxon>
        <taxon>Thripoidea</taxon>
        <taxon>Thripidae</taxon>
        <taxon>Frankliniella</taxon>
    </lineage>
</organism>
<accession>A0AAE1HZ58</accession>
<dbReference type="AlphaFoldDB" id="A0AAE1HZ58"/>
<evidence type="ECO:0000313" key="1">
    <source>
        <dbReference type="EMBL" id="KAK3929921.1"/>
    </source>
</evidence>
<proteinExistence type="predicted"/>
<dbReference type="InterPro" id="IPR009069">
    <property type="entry name" value="Cys_alpha_HP_mot_SF"/>
</dbReference>
<reference evidence="1" key="1">
    <citation type="submission" date="2021-07" db="EMBL/GenBank/DDBJ databases">
        <authorList>
            <person name="Catto M.A."/>
            <person name="Jacobson A."/>
            <person name="Kennedy G."/>
            <person name="Labadie P."/>
            <person name="Hunt B.G."/>
            <person name="Srinivasan R."/>
        </authorList>
    </citation>
    <scope>NUCLEOTIDE SEQUENCE</scope>
    <source>
        <strain evidence="1">PL_HMW_Pooled</strain>
        <tissue evidence="1">Head</tissue>
    </source>
</reference>
<evidence type="ECO:0000313" key="2">
    <source>
        <dbReference type="Proteomes" id="UP001219518"/>
    </source>
</evidence>
<dbReference type="Gene3D" id="1.10.287.1130">
    <property type="entry name" value="CytochromE C oxidase copper chaperone"/>
    <property type="match status" value="1"/>
</dbReference>